<dbReference type="Proteomes" id="UP001589619">
    <property type="component" value="Unassembled WGS sequence"/>
</dbReference>
<organism evidence="1 2">
    <name type="scientific">Paenibacillus hodogayensis</name>
    <dbReference type="NCBI Taxonomy" id="279208"/>
    <lineage>
        <taxon>Bacteria</taxon>
        <taxon>Bacillati</taxon>
        <taxon>Bacillota</taxon>
        <taxon>Bacilli</taxon>
        <taxon>Bacillales</taxon>
        <taxon>Paenibacillaceae</taxon>
        <taxon>Paenibacillus</taxon>
    </lineage>
</organism>
<protein>
    <submittedName>
        <fullName evidence="1">Uncharacterized protein</fullName>
    </submittedName>
</protein>
<evidence type="ECO:0000313" key="1">
    <source>
        <dbReference type="EMBL" id="MFB9756490.1"/>
    </source>
</evidence>
<evidence type="ECO:0000313" key="2">
    <source>
        <dbReference type="Proteomes" id="UP001589619"/>
    </source>
</evidence>
<proteinExistence type="predicted"/>
<reference evidence="1 2" key="1">
    <citation type="submission" date="2024-09" db="EMBL/GenBank/DDBJ databases">
        <authorList>
            <person name="Sun Q."/>
            <person name="Mori K."/>
        </authorList>
    </citation>
    <scope>NUCLEOTIDE SEQUENCE [LARGE SCALE GENOMIC DNA]</scope>
    <source>
        <strain evidence="1 2">JCM 12520</strain>
    </source>
</reference>
<gene>
    <name evidence="1" type="ORF">ACFFNY_33355</name>
</gene>
<keyword evidence="2" id="KW-1185">Reference proteome</keyword>
<name>A0ABV5W7E4_9BACL</name>
<comment type="caution">
    <text evidence="1">The sequence shown here is derived from an EMBL/GenBank/DDBJ whole genome shotgun (WGS) entry which is preliminary data.</text>
</comment>
<accession>A0ABV5W7E4</accession>
<dbReference type="EMBL" id="JBHMAG010000024">
    <property type="protein sequence ID" value="MFB9756490.1"/>
    <property type="molecule type" value="Genomic_DNA"/>
</dbReference>
<sequence length="186" mass="21647">MQLTIRDHTKFFENAPTLGQCMSYIEEYTSKHDLIIQYLIFDGRAIHERFEDTFIEMGPIDQFEVVTQTVIEAKQELKLQMQQYLKRAIPLIQSLSEQFCTAPEAKSWSSLNELLEAIEWLLNSRAYSTADFVVTVDSLAELLESLHIAMTNSDYGLISDILQYELVDIFNQLLKVLEREQEEVKK</sequence>
<dbReference type="RefSeq" id="WP_344916438.1">
    <property type="nucleotide sequence ID" value="NZ_BAAAYO010000020.1"/>
</dbReference>